<organism evidence="1 2">
    <name type="scientific">Ditylenchus destructor</name>
    <dbReference type="NCBI Taxonomy" id="166010"/>
    <lineage>
        <taxon>Eukaryota</taxon>
        <taxon>Metazoa</taxon>
        <taxon>Ecdysozoa</taxon>
        <taxon>Nematoda</taxon>
        <taxon>Chromadorea</taxon>
        <taxon>Rhabditida</taxon>
        <taxon>Tylenchina</taxon>
        <taxon>Tylenchomorpha</taxon>
        <taxon>Sphaerularioidea</taxon>
        <taxon>Anguinidae</taxon>
        <taxon>Anguininae</taxon>
        <taxon>Ditylenchus</taxon>
    </lineage>
</organism>
<sequence>MTSDTHENIVLTFHQNAENALSGGGQIEGVGVSGSGHLTPDGGAEITLHPGQHSTESSDCEYVPPGLNCSRPNCTLKLRRDGLDLRGSGQLKGHVVMGNGRVLPDGGIKLSLHSVWSQSTPFIPVI</sequence>
<proteinExistence type="predicted"/>
<evidence type="ECO:0000313" key="2">
    <source>
        <dbReference type="Proteomes" id="UP001201812"/>
    </source>
</evidence>
<dbReference type="EMBL" id="JAKKPZ010000113">
    <property type="protein sequence ID" value="KAI1701679.1"/>
    <property type="molecule type" value="Genomic_DNA"/>
</dbReference>
<keyword evidence="2" id="KW-1185">Reference proteome</keyword>
<comment type="caution">
    <text evidence="1">The sequence shown here is derived from an EMBL/GenBank/DDBJ whole genome shotgun (WGS) entry which is preliminary data.</text>
</comment>
<evidence type="ECO:0000313" key="1">
    <source>
        <dbReference type="EMBL" id="KAI1701679.1"/>
    </source>
</evidence>
<dbReference type="Proteomes" id="UP001201812">
    <property type="component" value="Unassembled WGS sequence"/>
</dbReference>
<gene>
    <name evidence="1" type="ORF">DdX_15932</name>
</gene>
<dbReference type="AlphaFoldDB" id="A0AAD4MUF4"/>
<protein>
    <submittedName>
        <fullName evidence="1">Uncharacterized protein</fullName>
    </submittedName>
</protein>
<accession>A0AAD4MUF4</accession>
<name>A0AAD4MUF4_9BILA</name>
<reference evidence="1" key="1">
    <citation type="submission" date="2022-01" db="EMBL/GenBank/DDBJ databases">
        <title>Genome Sequence Resource for Two Populations of Ditylenchus destructor, the Migratory Endoparasitic Phytonematode.</title>
        <authorList>
            <person name="Zhang H."/>
            <person name="Lin R."/>
            <person name="Xie B."/>
        </authorList>
    </citation>
    <scope>NUCLEOTIDE SEQUENCE</scope>
    <source>
        <strain evidence="1">BazhouSP</strain>
    </source>
</reference>